<reference evidence="4 5" key="1">
    <citation type="submission" date="2024-01" db="EMBL/GenBank/DDBJ databases">
        <authorList>
            <person name="Allen C."/>
            <person name="Tagirdzhanova G."/>
        </authorList>
    </citation>
    <scope>NUCLEOTIDE SEQUENCE [LARGE SCALE GENOMIC DNA]</scope>
</reference>
<protein>
    <submittedName>
        <fullName evidence="4">Uncharacterized protein</fullName>
    </submittedName>
</protein>
<proteinExistence type="predicted"/>
<gene>
    <name evidence="4" type="ORF">SCUCBS95973_007216</name>
</gene>
<dbReference type="PROSITE" id="PS51257">
    <property type="entry name" value="PROKAR_LIPOPROTEIN"/>
    <property type="match status" value="1"/>
</dbReference>
<sequence>MASRSHASGIFCLLLATLSSCSAFTNLGQAADELLVIKPAAVRSHGSPYAPDATLVVVRREVDTNFTLMAIQPGSVCTAEGQWNCLTTCWQRCASGIWSDTMALSPGTACAPAGLTYDMQIVDGDGTSVISSSSSVHDGSPLSTVLSVTMGPCSCTVSSSTASTGCSMPASSSASTSPTTPDIPNESGTFGDGGGFMSGTSTAAAGGQLSGLSMTAIVGTVAIVFAHLLM</sequence>
<organism evidence="4 5">
    <name type="scientific">Sporothrix curviconia</name>
    <dbReference type="NCBI Taxonomy" id="1260050"/>
    <lineage>
        <taxon>Eukaryota</taxon>
        <taxon>Fungi</taxon>
        <taxon>Dikarya</taxon>
        <taxon>Ascomycota</taxon>
        <taxon>Pezizomycotina</taxon>
        <taxon>Sordariomycetes</taxon>
        <taxon>Sordariomycetidae</taxon>
        <taxon>Ophiostomatales</taxon>
        <taxon>Ophiostomataceae</taxon>
        <taxon>Sporothrix</taxon>
    </lineage>
</organism>
<feature type="compositionally biased region" description="Low complexity" evidence="1">
    <location>
        <begin position="162"/>
        <end position="180"/>
    </location>
</feature>
<feature type="region of interest" description="Disordered" evidence="1">
    <location>
        <begin position="162"/>
        <end position="194"/>
    </location>
</feature>
<feature type="chain" id="PRO_5045430526" evidence="3">
    <location>
        <begin position="24"/>
        <end position="230"/>
    </location>
</feature>
<comment type="caution">
    <text evidence="4">The sequence shown here is derived from an EMBL/GenBank/DDBJ whole genome shotgun (WGS) entry which is preliminary data.</text>
</comment>
<evidence type="ECO:0000313" key="5">
    <source>
        <dbReference type="Proteomes" id="UP001642405"/>
    </source>
</evidence>
<accession>A0ABP0CBK2</accession>
<keyword evidence="2" id="KW-1133">Transmembrane helix</keyword>
<evidence type="ECO:0000256" key="1">
    <source>
        <dbReference type="SAM" id="MobiDB-lite"/>
    </source>
</evidence>
<feature type="transmembrane region" description="Helical" evidence="2">
    <location>
        <begin position="209"/>
        <end position="229"/>
    </location>
</feature>
<keyword evidence="2" id="KW-0812">Transmembrane</keyword>
<evidence type="ECO:0000256" key="3">
    <source>
        <dbReference type="SAM" id="SignalP"/>
    </source>
</evidence>
<keyword evidence="2" id="KW-0472">Membrane</keyword>
<evidence type="ECO:0000313" key="4">
    <source>
        <dbReference type="EMBL" id="CAK7229414.1"/>
    </source>
</evidence>
<name>A0ABP0CBK2_9PEZI</name>
<evidence type="ECO:0000256" key="2">
    <source>
        <dbReference type="SAM" id="Phobius"/>
    </source>
</evidence>
<dbReference type="EMBL" id="CAWUHB010000048">
    <property type="protein sequence ID" value="CAK7229414.1"/>
    <property type="molecule type" value="Genomic_DNA"/>
</dbReference>
<feature type="signal peptide" evidence="3">
    <location>
        <begin position="1"/>
        <end position="23"/>
    </location>
</feature>
<keyword evidence="5" id="KW-1185">Reference proteome</keyword>
<dbReference type="Proteomes" id="UP001642405">
    <property type="component" value="Unassembled WGS sequence"/>
</dbReference>
<keyword evidence="3" id="KW-0732">Signal</keyword>